<evidence type="ECO:0000313" key="5">
    <source>
        <dbReference type="Proteomes" id="UP000326396"/>
    </source>
</evidence>
<gene>
    <name evidence="4" type="ORF">E3N88_37094</name>
</gene>
<comment type="caution">
    <text evidence="4">The sequence shown here is derived from an EMBL/GenBank/DDBJ whole genome shotgun (WGS) entry which is preliminary data.</text>
</comment>
<dbReference type="PANTHER" id="PTHR31080">
    <property type="entry name" value="PECTINESTERASE INHIBITOR-LIKE"/>
    <property type="match status" value="1"/>
</dbReference>
<keyword evidence="2" id="KW-0812">Transmembrane</keyword>
<dbReference type="InterPro" id="IPR006501">
    <property type="entry name" value="Pectinesterase_inhib_dom"/>
</dbReference>
<keyword evidence="1" id="KW-0732">Signal</keyword>
<dbReference type="GO" id="GO:0004857">
    <property type="term" value="F:enzyme inhibitor activity"/>
    <property type="evidence" value="ECO:0007669"/>
    <property type="project" value="InterPro"/>
</dbReference>
<dbReference type="NCBIfam" id="TIGR01614">
    <property type="entry name" value="PME_inhib"/>
    <property type="match status" value="1"/>
</dbReference>
<feature type="domain" description="Pectinesterase inhibitor" evidence="3">
    <location>
        <begin position="165"/>
        <end position="325"/>
    </location>
</feature>
<protein>
    <recommendedName>
        <fullName evidence="3">Pectinesterase inhibitor domain-containing protein</fullName>
    </recommendedName>
</protein>
<dbReference type="EMBL" id="SZYD01000017">
    <property type="protein sequence ID" value="KAD3069214.1"/>
    <property type="molecule type" value="Genomic_DNA"/>
</dbReference>
<evidence type="ECO:0000259" key="3">
    <source>
        <dbReference type="SMART" id="SM00856"/>
    </source>
</evidence>
<accession>A0A5N6M5N3</accession>
<dbReference type="Pfam" id="PF04043">
    <property type="entry name" value="PMEI"/>
    <property type="match status" value="1"/>
</dbReference>
<feature type="transmembrane region" description="Helical" evidence="2">
    <location>
        <begin position="61"/>
        <end position="90"/>
    </location>
</feature>
<keyword evidence="2" id="KW-1133">Transmembrane helix</keyword>
<dbReference type="AlphaFoldDB" id="A0A5N6M5N3"/>
<dbReference type="Proteomes" id="UP000326396">
    <property type="component" value="Linkage Group LG7"/>
</dbReference>
<keyword evidence="2" id="KW-0472">Membrane</keyword>
<dbReference type="OrthoDB" id="1430376at2759"/>
<dbReference type="SUPFAM" id="SSF101148">
    <property type="entry name" value="Plant invertase/pectin methylesterase inhibitor"/>
    <property type="match status" value="1"/>
</dbReference>
<sequence length="343" mass="38213">MGILVTTIPQMIDLTPENKTKMGICLATLALNFVDGLCVFSQTDATQPNDWKTLMFKLTGILSLYFAFSMLIPIQWLTWLGVVIICTIVTCVESRYISQLICTWSCLKITSVTNYVIEKFKILFLKDADATAPVSGDDAELLDGFSSEFIQDAGFSTINVESRSRARSYVELQCRSALYSNLCVQTLLPYVSKTRLPISPQLLAQISLASCLSKARFTKVYLNMVAKKLNQTTNNQAIEECIQQINDGVNQITQSFKELLKIGKDGDENFKWHESNVETWVSAALTDATTCIDGILGGGINKRELVMIKARLLNVKQMASNSLAMFSSFTTRSISSLSWYQES</sequence>
<dbReference type="SMART" id="SM00856">
    <property type="entry name" value="PMEI"/>
    <property type="match status" value="1"/>
</dbReference>
<name>A0A5N6M5N3_9ASTR</name>
<evidence type="ECO:0000256" key="2">
    <source>
        <dbReference type="SAM" id="Phobius"/>
    </source>
</evidence>
<evidence type="ECO:0000313" key="4">
    <source>
        <dbReference type="EMBL" id="KAD3069214.1"/>
    </source>
</evidence>
<dbReference type="PANTHER" id="PTHR31080:SF12">
    <property type="entry name" value="PLANT INVERTASE_PECTIN METHYLESTERASE INHIBITOR"/>
    <property type="match status" value="1"/>
</dbReference>
<dbReference type="Gene3D" id="1.20.140.40">
    <property type="entry name" value="Invertase/pectin methylesterase inhibitor family protein"/>
    <property type="match status" value="1"/>
</dbReference>
<dbReference type="InterPro" id="IPR051955">
    <property type="entry name" value="PME_Inhibitor"/>
</dbReference>
<organism evidence="4 5">
    <name type="scientific">Mikania micrantha</name>
    <name type="common">bitter vine</name>
    <dbReference type="NCBI Taxonomy" id="192012"/>
    <lineage>
        <taxon>Eukaryota</taxon>
        <taxon>Viridiplantae</taxon>
        <taxon>Streptophyta</taxon>
        <taxon>Embryophyta</taxon>
        <taxon>Tracheophyta</taxon>
        <taxon>Spermatophyta</taxon>
        <taxon>Magnoliopsida</taxon>
        <taxon>eudicotyledons</taxon>
        <taxon>Gunneridae</taxon>
        <taxon>Pentapetalae</taxon>
        <taxon>asterids</taxon>
        <taxon>campanulids</taxon>
        <taxon>Asterales</taxon>
        <taxon>Asteraceae</taxon>
        <taxon>Asteroideae</taxon>
        <taxon>Heliantheae alliance</taxon>
        <taxon>Eupatorieae</taxon>
        <taxon>Mikania</taxon>
    </lineage>
</organism>
<proteinExistence type="predicted"/>
<evidence type="ECO:0000256" key="1">
    <source>
        <dbReference type="ARBA" id="ARBA00022729"/>
    </source>
</evidence>
<reference evidence="4 5" key="1">
    <citation type="submission" date="2019-05" db="EMBL/GenBank/DDBJ databases">
        <title>Mikania micrantha, genome provides insights into the molecular mechanism of rapid growth.</title>
        <authorList>
            <person name="Liu B."/>
        </authorList>
    </citation>
    <scope>NUCLEOTIDE SEQUENCE [LARGE SCALE GENOMIC DNA]</scope>
    <source>
        <strain evidence="4">NLD-2019</strain>
        <tissue evidence="4">Leaf</tissue>
    </source>
</reference>
<keyword evidence="5" id="KW-1185">Reference proteome</keyword>
<dbReference type="InterPro" id="IPR035513">
    <property type="entry name" value="Invertase/methylesterase_inhib"/>
</dbReference>
<dbReference type="CDD" id="cd15798">
    <property type="entry name" value="PMEI-like_3"/>
    <property type="match status" value="1"/>
</dbReference>